<evidence type="ECO:0000259" key="5">
    <source>
        <dbReference type="Pfam" id="PF13490"/>
    </source>
</evidence>
<dbReference type="HOGENOM" id="CLU_1122976_0_0_11"/>
<keyword evidence="4" id="KW-0812">Transmembrane</keyword>
<evidence type="ECO:0000256" key="4">
    <source>
        <dbReference type="SAM" id="Phobius"/>
    </source>
</evidence>
<dbReference type="RefSeq" id="WP_012787583.1">
    <property type="nucleotide sequence ID" value="NC_013131.1"/>
</dbReference>
<dbReference type="Pfam" id="PF13490">
    <property type="entry name" value="zf-HC2"/>
    <property type="match status" value="1"/>
</dbReference>
<evidence type="ECO:0000256" key="2">
    <source>
        <dbReference type="ARBA" id="ARBA00023163"/>
    </source>
</evidence>
<feature type="region of interest" description="Disordered" evidence="3">
    <location>
        <begin position="1"/>
        <end position="20"/>
    </location>
</feature>
<organism evidence="6 7">
    <name type="scientific">Catenulispora acidiphila (strain DSM 44928 / JCM 14897 / NBRC 102108 / NRRL B-24433 / ID139908)</name>
    <dbReference type="NCBI Taxonomy" id="479433"/>
    <lineage>
        <taxon>Bacteria</taxon>
        <taxon>Bacillati</taxon>
        <taxon>Actinomycetota</taxon>
        <taxon>Actinomycetes</taxon>
        <taxon>Catenulisporales</taxon>
        <taxon>Catenulisporaceae</taxon>
        <taxon>Catenulispora</taxon>
    </lineage>
</organism>
<dbReference type="Gene3D" id="1.10.10.1320">
    <property type="entry name" value="Anti-sigma factor, zinc-finger domain"/>
    <property type="match status" value="1"/>
</dbReference>
<keyword evidence="4" id="KW-1133">Transmembrane helix</keyword>
<evidence type="ECO:0000256" key="3">
    <source>
        <dbReference type="SAM" id="MobiDB-lite"/>
    </source>
</evidence>
<accession>C7Q8X0</accession>
<reference evidence="6 7" key="1">
    <citation type="journal article" date="2009" name="Stand. Genomic Sci.">
        <title>Complete genome sequence of Catenulispora acidiphila type strain (ID 139908).</title>
        <authorList>
            <person name="Copeland A."/>
            <person name="Lapidus A."/>
            <person name="Glavina Del Rio T."/>
            <person name="Nolan M."/>
            <person name="Lucas S."/>
            <person name="Chen F."/>
            <person name="Tice H."/>
            <person name="Cheng J.F."/>
            <person name="Bruce D."/>
            <person name="Goodwin L."/>
            <person name="Pitluck S."/>
            <person name="Mikhailova N."/>
            <person name="Pati A."/>
            <person name="Ivanova N."/>
            <person name="Mavromatis K."/>
            <person name="Chen A."/>
            <person name="Palaniappan K."/>
            <person name="Chain P."/>
            <person name="Land M."/>
            <person name="Hauser L."/>
            <person name="Chang Y.J."/>
            <person name="Jeffries C.D."/>
            <person name="Chertkov O."/>
            <person name="Brettin T."/>
            <person name="Detter J.C."/>
            <person name="Han C."/>
            <person name="Ali Z."/>
            <person name="Tindall B.J."/>
            <person name="Goker M."/>
            <person name="Bristow J."/>
            <person name="Eisen J.A."/>
            <person name="Markowitz V."/>
            <person name="Hugenholtz P."/>
            <person name="Kyrpides N.C."/>
            <person name="Klenk H.P."/>
        </authorList>
    </citation>
    <scope>NUCLEOTIDE SEQUENCE [LARGE SCALE GENOMIC DNA]</scope>
    <source>
        <strain evidence="7">DSM 44928 / JCM 14897 / NBRC 102108 / NRRL B-24433 / ID139908</strain>
    </source>
</reference>
<name>C7Q8X0_CATAD</name>
<dbReference type="EMBL" id="CP001700">
    <property type="protein sequence ID" value="ACU72290.1"/>
    <property type="molecule type" value="Genomic_DNA"/>
</dbReference>
<feature type="compositionally biased region" description="Basic and acidic residues" evidence="3">
    <location>
        <begin position="88"/>
        <end position="102"/>
    </location>
</feature>
<keyword evidence="4" id="KW-0472">Membrane</keyword>
<feature type="domain" description="Putative zinc-finger" evidence="5">
    <location>
        <begin position="20"/>
        <end position="48"/>
    </location>
</feature>
<keyword evidence="1" id="KW-0805">Transcription regulation</keyword>
<keyword evidence="2" id="KW-0804">Transcription</keyword>
<evidence type="ECO:0000313" key="7">
    <source>
        <dbReference type="Proteomes" id="UP000000851"/>
    </source>
</evidence>
<feature type="transmembrane region" description="Helical" evidence="4">
    <location>
        <begin position="111"/>
        <end position="132"/>
    </location>
</feature>
<dbReference type="OrthoDB" id="5242431at2"/>
<gene>
    <name evidence="6" type="ordered locus">Caci_3384</name>
</gene>
<evidence type="ECO:0000313" key="6">
    <source>
        <dbReference type="EMBL" id="ACU72290.1"/>
    </source>
</evidence>
<keyword evidence="7" id="KW-1185">Reference proteome</keyword>
<dbReference type="Proteomes" id="UP000000851">
    <property type="component" value="Chromosome"/>
</dbReference>
<proteinExistence type="predicted"/>
<dbReference type="AlphaFoldDB" id="C7Q8X0"/>
<dbReference type="InterPro" id="IPR041916">
    <property type="entry name" value="Anti_sigma_zinc_sf"/>
</dbReference>
<dbReference type="KEGG" id="cai:Caci_3384"/>
<sequence>MSSRNRTAPRDPDHSAENSEALAAYVLNALEPEQQQAVQQHLQDCDLCYLEYTSLGVLPGLLDSLSLEDIRELTDTVATEQSSAATARPERAERPDRTERPARPWTRRRRALLAGGAFSAAMVATGFAPAYADSIPAAPSAQPGETARSAADAQTTAVGLAVSAEPLPDDQTALDVEVRSPRALRECVLEVTTDDGAIIEACHWAGTPSTRVVFSGDIPLAAARLRAVAVLAGDGTVLARQDLSAGQ</sequence>
<protein>
    <recommendedName>
        <fullName evidence="5">Putative zinc-finger domain-containing protein</fullName>
    </recommendedName>
</protein>
<evidence type="ECO:0000256" key="1">
    <source>
        <dbReference type="ARBA" id="ARBA00023015"/>
    </source>
</evidence>
<dbReference type="STRING" id="479433.Caci_3384"/>
<feature type="region of interest" description="Disordered" evidence="3">
    <location>
        <begin position="76"/>
        <end position="106"/>
    </location>
</feature>
<dbReference type="InParanoid" id="C7Q8X0"/>
<feature type="compositionally biased region" description="Basic and acidic residues" evidence="3">
    <location>
        <begin position="8"/>
        <end position="17"/>
    </location>
</feature>
<dbReference type="InterPro" id="IPR027383">
    <property type="entry name" value="Znf_put"/>
</dbReference>